<evidence type="ECO:0000256" key="6">
    <source>
        <dbReference type="ARBA" id="ARBA00023204"/>
    </source>
</evidence>
<dbReference type="PROSITE" id="PS00486">
    <property type="entry name" value="DNA_MISMATCH_REPAIR_2"/>
    <property type="match status" value="1"/>
</dbReference>
<dbReference type="AlphaFoldDB" id="A0AA39GLK2"/>
<proteinExistence type="inferred from homology"/>
<evidence type="ECO:0000313" key="9">
    <source>
        <dbReference type="EMBL" id="KAK0389625.1"/>
    </source>
</evidence>
<dbReference type="InterPro" id="IPR017261">
    <property type="entry name" value="DNA_mismatch_repair_MutS/MSH"/>
</dbReference>
<dbReference type="InterPro" id="IPR016151">
    <property type="entry name" value="DNA_mismatch_repair_MutS_N"/>
</dbReference>
<comment type="caution">
    <text evidence="9">The sequence shown here is derived from an EMBL/GenBank/DDBJ whole genome shotgun (WGS) entry which is preliminary data.</text>
</comment>
<dbReference type="SMART" id="SM00533">
    <property type="entry name" value="MUTSd"/>
    <property type="match status" value="1"/>
</dbReference>
<comment type="similarity">
    <text evidence="1">Belongs to the DNA mismatch repair MutS family.</text>
</comment>
<dbReference type="SUPFAM" id="SSF48334">
    <property type="entry name" value="DNA repair protein MutS, domain III"/>
    <property type="match status" value="1"/>
</dbReference>
<dbReference type="GO" id="GO:0140664">
    <property type="term" value="F:ATP-dependent DNA damage sensor activity"/>
    <property type="evidence" value="ECO:0007669"/>
    <property type="project" value="InterPro"/>
</dbReference>
<evidence type="ECO:0000256" key="3">
    <source>
        <dbReference type="ARBA" id="ARBA00022763"/>
    </source>
</evidence>
<dbReference type="Gene3D" id="1.10.1420.10">
    <property type="match status" value="3"/>
</dbReference>
<dbReference type="GO" id="GO:0005739">
    <property type="term" value="C:mitochondrion"/>
    <property type="evidence" value="ECO:0007669"/>
    <property type="project" value="TreeGrafter"/>
</dbReference>
<dbReference type="PANTHER" id="PTHR11361">
    <property type="entry name" value="DNA MISMATCH REPAIR PROTEIN MUTS FAMILY MEMBER"/>
    <property type="match status" value="1"/>
</dbReference>
<dbReference type="InterPro" id="IPR007695">
    <property type="entry name" value="DNA_mismatch_repair_MutS-lik_N"/>
</dbReference>
<dbReference type="EMBL" id="JAPDFR010000002">
    <property type="protein sequence ID" value="KAK0389625.1"/>
    <property type="molecule type" value="Genomic_DNA"/>
</dbReference>
<dbReference type="InterPro" id="IPR045076">
    <property type="entry name" value="MutS"/>
</dbReference>
<protein>
    <recommendedName>
        <fullName evidence="8">DNA mismatch repair proteins mutS family domain-containing protein</fullName>
    </recommendedName>
</protein>
<dbReference type="Gene3D" id="3.30.420.110">
    <property type="entry name" value="MutS, connector domain"/>
    <property type="match status" value="1"/>
</dbReference>
<dbReference type="InterPro" id="IPR036678">
    <property type="entry name" value="MutS_con_dom_sf"/>
</dbReference>
<dbReference type="PIRSF" id="PIRSF037677">
    <property type="entry name" value="DNA_mis_repair_Msh6"/>
    <property type="match status" value="1"/>
</dbReference>
<keyword evidence="3" id="KW-0227">DNA damage</keyword>
<dbReference type="InterPro" id="IPR007696">
    <property type="entry name" value="DNA_mismatch_repair_MutS_core"/>
</dbReference>
<keyword evidence="7" id="KW-0175">Coiled coil</keyword>
<gene>
    <name evidence="9" type="ORF">NLU13_3200</name>
</gene>
<dbReference type="Proteomes" id="UP001175261">
    <property type="component" value="Unassembled WGS sequence"/>
</dbReference>
<evidence type="ECO:0000256" key="7">
    <source>
        <dbReference type="SAM" id="Coils"/>
    </source>
</evidence>
<feature type="domain" description="DNA mismatch repair proteins mutS family" evidence="8">
    <location>
        <begin position="854"/>
        <end position="870"/>
    </location>
</feature>
<dbReference type="PANTHER" id="PTHR11361:SF34">
    <property type="entry name" value="DNA MISMATCH REPAIR PROTEIN MSH1, MITOCHONDRIAL"/>
    <property type="match status" value="1"/>
</dbReference>
<feature type="coiled-coil region" evidence="7">
    <location>
        <begin position="588"/>
        <end position="615"/>
    </location>
</feature>
<sequence>MLRRRGLGAFPSYGLSRAVAPFQSTLAVLRCSKVQAVVSCPFQIRGRTTKTTIKLSDLPQGLVSIEALPSLDDPVVQDEPAYPTVVLQARRNMEKFNNCVLLTRVGGFYELYFEHAEEYGPLLSIKVASKKTNAGPVPMAGFPFFQLERFLKILVQDLNRYVAIAEEFPKEAADRVKSGGLMHDRRVARIVTPGTLIDENFIDPYANNYVLAIHMRVESADDSLASSLVIEGLPPAGTDSTPLGLAWLDLSTGHFLTQETDMKALPSILSRIAPREVVLDRDFETRRDHGIFSILAEDRYLITYASRGSLHTIDSWTPYLEAEVPAGSQEAFTEDEVLAGSLVLEYVKDRLQGMSMKLQPPLRHENMNIMNIDKNSMRALEIKQTIRDGFFRGSLLHAIRRTVTKSGARMLNEWLSAPSTSLDIINARQDLVACFIENEDLRDSIVLLLRRSHDSQRLVQKFALGRGDPDDLLGLAQTIQATVEIVRLLQEPEDAIMETCISALCQRIRLEEPTKLAKRIKEAIDEDGIVLQHEVEDSEASQMVALAEQIATSEGSEGDVAALPKGKKKRPTSIKEHYAEDRETWIMKPAASTALKKLHKELDSLRQEREMLVDTLRHSLNAPSLTLRWTPGLGHIAHVKGKDTKALSEIRALSASRSTRSFHLPEWTSLGQRLDHIRLKIRSEEQRVFQSLREQVVHNLVKLRRNAAVLDELDIATSFAKLAIEQGLTRPKLNNSTSHTIMGGRHPTVEGGLYEQGRTFVRNDCLVGGPANGRLWLITGPNMAGKSTFLRQNALITILAQVGCYVPASYAELGIVDAIFSRVGSADNLFRDQSTFMVEMLETAQILKTATSRSFVIMDEIGRGTTPEDGTAVSFASLHHLVTVNQCRTLFATHFHGVADLAQAYGFCESSEDSGGAVQMYCTDVEEDEDGGFVYVHKLRRGINKQSHALKVARLAGMPQPAIEMARRVLDMPTVKESEAATEHQAEVGS</sequence>
<name>A0AA39GLK2_SARSR</name>
<evidence type="ECO:0000256" key="5">
    <source>
        <dbReference type="ARBA" id="ARBA00023125"/>
    </source>
</evidence>
<dbReference type="GO" id="GO:0030983">
    <property type="term" value="F:mismatched DNA binding"/>
    <property type="evidence" value="ECO:0007669"/>
    <property type="project" value="InterPro"/>
</dbReference>
<evidence type="ECO:0000313" key="10">
    <source>
        <dbReference type="Proteomes" id="UP001175261"/>
    </source>
</evidence>
<dbReference type="FunFam" id="3.40.50.300:FF:001238">
    <property type="entry name" value="DNA mismatch repair protein"/>
    <property type="match status" value="1"/>
</dbReference>
<evidence type="ECO:0000256" key="2">
    <source>
        <dbReference type="ARBA" id="ARBA00022741"/>
    </source>
</evidence>
<reference evidence="9" key="1">
    <citation type="submission" date="2022-10" db="EMBL/GenBank/DDBJ databases">
        <title>Determination and structural analysis of whole genome sequence of Sarocladium strictum F4-1.</title>
        <authorList>
            <person name="Hu L."/>
            <person name="Jiang Y."/>
        </authorList>
    </citation>
    <scope>NUCLEOTIDE SEQUENCE</scope>
    <source>
        <strain evidence="9">F4-1</strain>
    </source>
</reference>
<evidence type="ECO:0000256" key="4">
    <source>
        <dbReference type="ARBA" id="ARBA00022840"/>
    </source>
</evidence>
<keyword evidence="5" id="KW-0238">DNA-binding</keyword>
<keyword evidence="4" id="KW-0067">ATP-binding</keyword>
<dbReference type="InterPro" id="IPR007860">
    <property type="entry name" value="DNA_mmatch_repair_MutS_con_dom"/>
</dbReference>
<dbReference type="GO" id="GO:0006298">
    <property type="term" value="P:mismatch repair"/>
    <property type="evidence" value="ECO:0007669"/>
    <property type="project" value="InterPro"/>
</dbReference>
<dbReference type="Gene3D" id="3.40.50.300">
    <property type="entry name" value="P-loop containing nucleotide triphosphate hydrolases"/>
    <property type="match status" value="1"/>
</dbReference>
<organism evidence="9 10">
    <name type="scientific">Sarocladium strictum</name>
    <name type="common">Black bundle disease fungus</name>
    <name type="synonym">Acremonium strictum</name>
    <dbReference type="NCBI Taxonomy" id="5046"/>
    <lineage>
        <taxon>Eukaryota</taxon>
        <taxon>Fungi</taxon>
        <taxon>Dikarya</taxon>
        <taxon>Ascomycota</taxon>
        <taxon>Pezizomycotina</taxon>
        <taxon>Sordariomycetes</taxon>
        <taxon>Hypocreomycetidae</taxon>
        <taxon>Hypocreales</taxon>
        <taxon>Sarocladiaceae</taxon>
        <taxon>Sarocladium</taxon>
    </lineage>
</organism>
<dbReference type="FunFam" id="1.10.1420.10:FF:000042">
    <property type="entry name" value="DNA mismatch repair protein Msh1"/>
    <property type="match status" value="1"/>
</dbReference>
<dbReference type="Pfam" id="PF05188">
    <property type="entry name" value="MutS_II"/>
    <property type="match status" value="1"/>
</dbReference>
<keyword evidence="2" id="KW-0547">Nucleotide-binding</keyword>
<accession>A0AA39GLK2</accession>
<dbReference type="SUPFAM" id="SSF52540">
    <property type="entry name" value="P-loop containing nucleoside triphosphate hydrolases"/>
    <property type="match status" value="1"/>
</dbReference>
<dbReference type="Pfam" id="PF01624">
    <property type="entry name" value="MutS_I"/>
    <property type="match status" value="1"/>
</dbReference>
<keyword evidence="6" id="KW-0234">DNA repair</keyword>
<evidence type="ECO:0000256" key="1">
    <source>
        <dbReference type="ARBA" id="ARBA00006271"/>
    </source>
</evidence>
<dbReference type="SMART" id="SM00534">
    <property type="entry name" value="MUTSac"/>
    <property type="match status" value="1"/>
</dbReference>
<dbReference type="InterPro" id="IPR036187">
    <property type="entry name" value="DNA_mismatch_repair_MutS_sf"/>
</dbReference>
<dbReference type="FunFam" id="1.10.1420.10:FF:000036">
    <property type="entry name" value="DNA mismatch repair protein Msh1"/>
    <property type="match status" value="1"/>
</dbReference>
<dbReference type="GO" id="GO:0005524">
    <property type="term" value="F:ATP binding"/>
    <property type="evidence" value="ECO:0007669"/>
    <property type="project" value="UniProtKB-KW"/>
</dbReference>
<dbReference type="Gene3D" id="3.40.1170.10">
    <property type="entry name" value="DNA repair protein MutS, domain I"/>
    <property type="match status" value="1"/>
</dbReference>
<dbReference type="InterPro" id="IPR000432">
    <property type="entry name" value="DNA_mismatch_repair_MutS_C"/>
</dbReference>
<dbReference type="SUPFAM" id="SSF53150">
    <property type="entry name" value="DNA repair protein MutS, domain II"/>
    <property type="match status" value="1"/>
</dbReference>
<evidence type="ECO:0000259" key="8">
    <source>
        <dbReference type="PROSITE" id="PS00486"/>
    </source>
</evidence>
<dbReference type="FunFam" id="3.40.1170.10:FF:000010">
    <property type="entry name" value="DNA mismatch repair protein Msh1"/>
    <property type="match status" value="1"/>
</dbReference>
<dbReference type="Pfam" id="PF05192">
    <property type="entry name" value="MutS_III"/>
    <property type="match status" value="1"/>
</dbReference>
<dbReference type="Pfam" id="PF00488">
    <property type="entry name" value="MutS_V"/>
    <property type="match status" value="1"/>
</dbReference>
<dbReference type="GO" id="GO:0005634">
    <property type="term" value="C:nucleus"/>
    <property type="evidence" value="ECO:0007669"/>
    <property type="project" value="TreeGrafter"/>
</dbReference>
<keyword evidence="10" id="KW-1185">Reference proteome</keyword>
<dbReference type="SUPFAM" id="SSF55271">
    <property type="entry name" value="DNA repair protein MutS, domain I"/>
    <property type="match status" value="1"/>
</dbReference>
<dbReference type="InterPro" id="IPR027417">
    <property type="entry name" value="P-loop_NTPase"/>
</dbReference>
<dbReference type="GO" id="GO:0043504">
    <property type="term" value="P:mitochondrial DNA repair"/>
    <property type="evidence" value="ECO:0007669"/>
    <property type="project" value="TreeGrafter"/>
</dbReference>